<keyword evidence="3" id="KW-1185">Reference proteome</keyword>
<evidence type="ECO:0000313" key="2">
    <source>
        <dbReference type="EMBL" id="WMT03638.1"/>
    </source>
</evidence>
<sequence length="215" mass="23750">MPGEPHNAAIGWFGPAFDRLHPLLQALHRDGGALAGEIELRSGRGLAGVLGRRLARRLGIPLDRPRRGFRVDIVHEPTRMLWLRRFDDGGELRSVFEPVGHWPDGHWLETTGPVRLRLGVDLDGGGWRWRLLGLSARGLPLPRSLFPRTDASKRIERIDGEERYRFAVAFSWFPFGELLRYQGALHAVPAVTAPSAAPAGAANVAAHCSAQRVTS</sequence>
<dbReference type="RefSeq" id="WP_309152293.1">
    <property type="nucleotide sequence ID" value="NZ_CP133568.1"/>
</dbReference>
<organism evidence="2 3">
    <name type="scientific">Lysobacter yananisis</name>
    <dbReference type="NCBI Taxonomy" id="1003114"/>
    <lineage>
        <taxon>Bacteria</taxon>
        <taxon>Pseudomonadati</taxon>
        <taxon>Pseudomonadota</taxon>
        <taxon>Gammaproteobacteria</taxon>
        <taxon>Lysobacterales</taxon>
        <taxon>Lysobacteraceae</taxon>
        <taxon>Lysobacter</taxon>
    </lineage>
</organism>
<dbReference type="InterPro" id="IPR025311">
    <property type="entry name" value="DUF4166"/>
</dbReference>
<name>A0ABY9P979_9GAMM</name>
<evidence type="ECO:0000313" key="3">
    <source>
        <dbReference type="Proteomes" id="UP001229313"/>
    </source>
</evidence>
<protein>
    <submittedName>
        <fullName evidence="2">DUF4166 domain-containing protein</fullName>
    </submittedName>
</protein>
<accession>A0ABY9P979</accession>
<reference evidence="2 3" key="1">
    <citation type="submission" date="2023-08" db="EMBL/GenBank/DDBJ databases">
        <title>The whole genome sequence of Lysobacter yananisis.</title>
        <authorList>
            <person name="Sun H."/>
        </authorList>
    </citation>
    <scope>NUCLEOTIDE SEQUENCE [LARGE SCALE GENOMIC DNA]</scope>
    <source>
        <strain evidence="2 3">SNNU513</strain>
    </source>
</reference>
<dbReference type="EMBL" id="CP133568">
    <property type="protein sequence ID" value="WMT03638.1"/>
    <property type="molecule type" value="Genomic_DNA"/>
</dbReference>
<feature type="domain" description="DUF4166" evidence="1">
    <location>
        <begin position="20"/>
        <end position="185"/>
    </location>
</feature>
<gene>
    <name evidence="2" type="ORF">RDV84_01950</name>
</gene>
<proteinExistence type="predicted"/>
<evidence type="ECO:0000259" key="1">
    <source>
        <dbReference type="Pfam" id="PF13761"/>
    </source>
</evidence>
<dbReference type="Proteomes" id="UP001229313">
    <property type="component" value="Chromosome"/>
</dbReference>
<dbReference type="Pfam" id="PF13761">
    <property type="entry name" value="DUF4166"/>
    <property type="match status" value="1"/>
</dbReference>